<sequence length="192" mass="20347">MVRHMRAALRAIEHDDESAWRAHVDALIEWRSQPLVQGLARLAQELSHALGDGAPSGIGQALPDACARLEHVVCVSEDASHRTLGMIEECRALLGSLPPSQSPQQAEALTGIRSRLAEMTAAQGYQDLNGQILLRVVDLVRQVHAGLGGALADARPLQLRARGHGYGPAVAGLDAAPATQDEANQLLSSLGL</sequence>
<dbReference type="PIRSF" id="PIRSF002884">
    <property type="entry name" value="CheZ"/>
    <property type="match status" value="1"/>
</dbReference>
<dbReference type="Gene3D" id="1.10.287.500">
    <property type="entry name" value="Helix hairpin bin"/>
    <property type="match status" value="1"/>
</dbReference>
<keyword evidence="1" id="KW-0145">Chemotaxis</keyword>
<dbReference type="InterPro" id="IPR007439">
    <property type="entry name" value="Chemotax_Pase_CheZ"/>
</dbReference>
<keyword evidence="4" id="KW-1185">Reference proteome</keyword>
<keyword evidence="1" id="KW-0904">Protein phosphatase</keyword>
<protein>
    <recommendedName>
        <fullName evidence="1">Protein phosphatase CheZ</fullName>
        <ecNumber evidence="1">3.1.3.-</ecNumber>
    </recommendedName>
    <alternativeName>
        <fullName evidence="1">Chemotaxis protein CheZ</fullName>
    </alternativeName>
</protein>
<comment type="subunit">
    <text evidence="1">Homodimer.</text>
</comment>
<comment type="similarity">
    <text evidence="1">Belongs to the CheZ family.</text>
</comment>
<dbReference type="SUPFAM" id="SSF75708">
    <property type="entry name" value="Chemotaxis phosphatase CheZ"/>
    <property type="match status" value="1"/>
</dbReference>
<keyword evidence="1" id="KW-0378">Hydrolase</keyword>
<dbReference type="OrthoDB" id="9773007at2"/>
<dbReference type="EMBL" id="QVPD01000002">
    <property type="protein sequence ID" value="RFP62127.1"/>
    <property type="molecule type" value="Genomic_DNA"/>
</dbReference>
<evidence type="ECO:0000313" key="3">
    <source>
        <dbReference type="EMBL" id="RFP62127.1"/>
    </source>
</evidence>
<evidence type="ECO:0000256" key="1">
    <source>
        <dbReference type="PIRNR" id="PIRNR002884"/>
    </source>
</evidence>
<dbReference type="AlphaFoldDB" id="A0A372DRQ3"/>
<comment type="subcellular location">
    <subcellularLocation>
        <location evidence="1">Cytoplasm</location>
    </subcellularLocation>
</comment>
<dbReference type="Proteomes" id="UP000262917">
    <property type="component" value="Unassembled WGS sequence"/>
</dbReference>
<comment type="function">
    <text evidence="1">Plays an important role in bacterial chemotaxis signal transduction pathway by accelerating the dephosphorylation of phosphorylated CheY (CheY-P).</text>
</comment>
<name>A0A372DRQ3_9GAMM</name>
<keyword evidence="1" id="KW-0283">Flagellar rotation</keyword>
<reference evidence="3 4" key="1">
    <citation type="submission" date="2018-08" db="EMBL/GenBank/DDBJ databases">
        <title>Lysobacter weifangensis sp. nov., a new member of the family 'Xanthomonadaceae', isolated from soil in a farmland.</title>
        <authorList>
            <person name="Zhao H."/>
        </authorList>
    </citation>
    <scope>NUCLEOTIDE SEQUENCE [LARGE SCALE GENOMIC DNA]</scope>
    <source>
        <strain evidence="3 4">WF-2</strain>
    </source>
</reference>
<dbReference type="GO" id="GO:0004721">
    <property type="term" value="F:phosphoprotein phosphatase activity"/>
    <property type="evidence" value="ECO:0007669"/>
    <property type="project" value="UniProtKB-KW"/>
</dbReference>
<keyword evidence="1" id="KW-0963">Cytoplasm</keyword>
<dbReference type="Pfam" id="PF04344">
    <property type="entry name" value="CheZ"/>
    <property type="match status" value="1"/>
</dbReference>
<dbReference type="GO" id="GO:0006935">
    <property type="term" value="P:chemotaxis"/>
    <property type="evidence" value="ECO:0007669"/>
    <property type="project" value="UniProtKB-KW"/>
</dbReference>
<evidence type="ECO:0000256" key="2">
    <source>
        <dbReference type="PIRSR" id="PIRSR002884-1"/>
    </source>
</evidence>
<gene>
    <name evidence="3" type="ORF">D0Y53_02990</name>
</gene>
<organism evidence="3 4">
    <name type="scientific">Cognatiluteimonas weifangensis</name>
    <dbReference type="NCBI Taxonomy" id="2303539"/>
    <lineage>
        <taxon>Bacteria</taxon>
        <taxon>Pseudomonadati</taxon>
        <taxon>Pseudomonadota</taxon>
        <taxon>Gammaproteobacteria</taxon>
        <taxon>Lysobacterales</taxon>
        <taxon>Lysobacteraceae</taxon>
        <taxon>Cognatiluteimonas</taxon>
    </lineage>
</organism>
<accession>A0A372DRQ3</accession>
<proteinExistence type="inferred from homology"/>
<dbReference type="GO" id="GO:0097588">
    <property type="term" value="P:archaeal or bacterial-type flagellum-dependent cell motility"/>
    <property type="evidence" value="ECO:0007669"/>
    <property type="project" value="UniProtKB-KW"/>
</dbReference>
<dbReference type="EC" id="3.1.3.-" evidence="1"/>
<evidence type="ECO:0000313" key="4">
    <source>
        <dbReference type="Proteomes" id="UP000262917"/>
    </source>
</evidence>
<comment type="caution">
    <text evidence="3">The sequence shown here is derived from an EMBL/GenBank/DDBJ whole genome shotgun (WGS) entry which is preliminary data.</text>
</comment>
<feature type="site" description="Enhances dephosphorylation of CheY-P" evidence="2">
    <location>
        <position position="131"/>
    </location>
</feature>
<dbReference type="GO" id="GO:0050920">
    <property type="term" value="P:regulation of chemotaxis"/>
    <property type="evidence" value="ECO:0007669"/>
    <property type="project" value="InterPro"/>
</dbReference>
<dbReference type="GO" id="GO:0009288">
    <property type="term" value="C:bacterial-type flagellum"/>
    <property type="evidence" value="ECO:0007669"/>
    <property type="project" value="InterPro"/>
</dbReference>
<dbReference type="GO" id="GO:0005737">
    <property type="term" value="C:cytoplasm"/>
    <property type="evidence" value="ECO:0007669"/>
    <property type="project" value="UniProtKB-SubCell"/>
</dbReference>